<dbReference type="InterPro" id="IPR005538">
    <property type="entry name" value="LrgA/CidA"/>
</dbReference>
<feature type="transmembrane region" description="Helical" evidence="6">
    <location>
        <begin position="57"/>
        <end position="78"/>
    </location>
</feature>
<name>A0A1H4Y9Q4_9BRAD</name>
<gene>
    <name evidence="7" type="ORF">SAMN05444164_3826</name>
    <name evidence="8" type="ORF">SAMN05444164_6848</name>
</gene>
<comment type="subcellular location">
    <subcellularLocation>
        <location evidence="1">Cell membrane</location>
        <topology evidence="1">Multi-pass membrane protein</topology>
    </subcellularLocation>
</comment>
<evidence type="ECO:0000256" key="2">
    <source>
        <dbReference type="ARBA" id="ARBA00022475"/>
    </source>
</evidence>
<evidence type="ECO:0000256" key="3">
    <source>
        <dbReference type="ARBA" id="ARBA00022692"/>
    </source>
</evidence>
<proteinExistence type="predicted"/>
<protein>
    <submittedName>
        <fullName evidence="7">Putative effector of murein hydrolase LrgA, UPF0299 family</fullName>
    </submittedName>
</protein>
<dbReference type="GO" id="GO:0005886">
    <property type="term" value="C:plasma membrane"/>
    <property type="evidence" value="ECO:0007669"/>
    <property type="project" value="UniProtKB-SubCell"/>
</dbReference>
<keyword evidence="4 6" id="KW-1133">Transmembrane helix</keyword>
<dbReference type="Proteomes" id="UP000198992">
    <property type="component" value="Unassembled WGS sequence"/>
</dbReference>
<dbReference type="OrthoDB" id="385012at2"/>
<keyword evidence="3 6" id="KW-0812">Transmembrane</keyword>
<evidence type="ECO:0000313" key="8">
    <source>
        <dbReference type="EMBL" id="SEE08619.1"/>
    </source>
</evidence>
<evidence type="ECO:0000256" key="4">
    <source>
        <dbReference type="ARBA" id="ARBA00022989"/>
    </source>
</evidence>
<sequence>MLEQIARVLLWLSVGEIAARSGLWPLPAPVTGLILLYAELAVRGRLPDDLGILADRLLQFLGMLFVPAGVGVIAYLDVFKTEATPILAAVIGGTAITLFVTMVVVNRLGRTIAMSREPGSERVEGAARDVNA</sequence>
<dbReference type="GO" id="GO:0016787">
    <property type="term" value="F:hydrolase activity"/>
    <property type="evidence" value="ECO:0007669"/>
    <property type="project" value="UniProtKB-KW"/>
</dbReference>
<accession>A0A1H4Y9Q4</accession>
<feature type="transmembrane region" description="Helical" evidence="6">
    <location>
        <begin position="17"/>
        <end position="37"/>
    </location>
</feature>
<evidence type="ECO:0000313" key="9">
    <source>
        <dbReference type="Proteomes" id="UP000198992"/>
    </source>
</evidence>
<dbReference type="Pfam" id="PF03788">
    <property type="entry name" value="LrgA"/>
    <property type="match status" value="1"/>
</dbReference>
<reference evidence="7 9" key="1">
    <citation type="submission" date="2016-10" db="EMBL/GenBank/DDBJ databases">
        <authorList>
            <person name="de Groot N.N."/>
        </authorList>
    </citation>
    <scope>NUCLEOTIDE SEQUENCE [LARGE SCALE GENOMIC DNA]</scope>
    <source>
        <strain evidence="7 9">MT12</strain>
    </source>
</reference>
<evidence type="ECO:0000313" key="7">
    <source>
        <dbReference type="EMBL" id="SED13990.1"/>
    </source>
</evidence>
<keyword evidence="2" id="KW-1003">Cell membrane</keyword>
<keyword evidence="5 6" id="KW-0472">Membrane</keyword>
<organism evidence="7 9">
    <name type="scientific">Bradyrhizobium erythrophlei</name>
    <dbReference type="NCBI Taxonomy" id="1437360"/>
    <lineage>
        <taxon>Bacteria</taxon>
        <taxon>Pseudomonadati</taxon>
        <taxon>Pseudomonadota</taxon>
        <taxon>Alphaproteobacteria</taxon>
        <taxon>Hyphomicrobiales</taxon>
        <taxon>Nitrobacteraceae</taxon>
        <taxon>Bradyrhizobium</taxon>
    </lineage>
</organism>
<dbReference type="AlphaFoldDB" id="A0A1H4Y9Q4"/>
<keyword evidence="7" id="KW-0378">Hydrolase</keyword>
<dbReference type="PANTHER" id="PTHR33931">
    <property type="entry name" value="HOLIN-LIKE PROTEIN CIDA-RELATED"/>
    <property type="match status" value="1"/>
</dbReference>
<dbReference type="EMBL" id="FNTH01000001">
    <property type="protein sequence ID" value="SED13990.1"/>
    <property type="molecule type" value="Genomic_DNA"/>
</dbReference>
<evidence type="ECO:0000256" key="5">
    <source>
        <dbReference type="ARBA" id="ARBA00023136"/>
    </source>
</evidence>
<feature type="transmembrane region" description="Helical" evidence="6">
    <location>
        <begin position="84"/>
        <end position="105"/>
    </location>
</feature>
<evidence type="ECO:0000256" key="6">
    <source>
        <dbReference type="SAM" id="Phobius"/>
    </source>
</evidence>
<dbReference type="EMBL" id="FNTH01000001">
    <property type="protein sequence ID" value="SEE08619.1"/>
    <property type="molecule type" value="Genomic_DNA"/>
</dbReference>
<dbReference type="PANTHER" id="PTHR33931:SF2">
    <property type="entry name" value="HOLIN-LIKE PROTEIN CIDA"/>
    <property type="match status" value="1"/>
</dbReference>
<evidence type="ECO:0000256" key="1">
    <source>
        <dbReference type="ARBA" id="ARBA00004651"/>
    </source>
</evidence>